<keyword evidence="1" id="KW-0808">Transferase</keyword>
<comment type="caution">
    <text evidence="1">The sequence shown here is derived from an EMBL/GenBank/DDBJ whole genome shotgun (WGS) entry which is preliminary data.</text>
</comment>
<keyword evidence="1" id="KW-0695">RNA-directed DNA polymerase</keyword>
<evidence type="ECO:0000313" key="1">
    <source>
        <dbReference type="EMBL" id="PWA60275.1"/>
    </source>
</evidence>
<dbReference type="OrthoDB" id="1881450at2759"/>
<reference evidence="1 2" key="1">
    <citation type="journal article" date="2018" name="Mol. Plant">
        <title>The genome of Artemisia annua provides insight into the evolution of Asteraceae family and artemisinin biosynthesis.</title>
        <authorList>
            <person name="Shen Q."/>
            <person name="Zhang L."/>
            <person name="Liao Z."/>
            <person name="Wang S."/>
            <person name="Yan T."/>
            <person name="Shi P."/>
            <person name="Liu M."/>
            <person name="Fu X."/>
            <person name="Pan Q."/>
            <person name="Wang Y."/>
            <person name="Lv Z."/>
            <person name="Lu X."/>
            <person name="Zhang F."/>
            <person name="Jiang W."/>
            <person name="Ma Y."/>
            <person name="Chen M."/>
            <person name="Hao X."/>
            <person name="Li L."/>
            <person name="Tang Y."/>
            <person name="Lv G."/>
            <person name="Zhou Y."/>
            <person name="Sun X."/>
            <person name="Brodelius P.E."/>
            <person name="Rose J.K.C."/>
            <person name="Tang K."/>
        </authorList>
    </citation>
    <scope>NUCLEOTIDE SEQUENCE [LARGE SCALE GENOMIC DNA]</scope>
    <source>
        <strain evidence="2">cv. Huhao1</strain>
        <tissue evidence="1">Leaf</tissue>
    </source>
</reference>
<keyword evidence="1" id="KW-0548">Nucleotidyltransferase</keyword>
<protein>
    <submittedName>
        <fullName evidence="1">RNA-directed DNA polymerase, eukaryota</fullName>
    </submittedName>
</protein>
<dbReference type="GO" id="GO:0003964">
    <property type="term" value="F:RNA-directed DNA polymerase activity"/>
    <property type="evidence" value="ECO:0007669"/>
    <property type="project" value="UniProtKB-KW"/>
</dbReference>
<sequence>MTGNFNRFDIQSFWNNNPFEFAYKNSNGMSSGILAVWDTTWFSLTNTTEGDGFLALYGNCRHVDSICLIVVVYAPQDYRDKMNLWNNLTKLIDTHNNLFSSC</sequence>
<proteinExistence type="predicted"/>
<accession>A0A2U1MG77</accession>
<dbReference type="Proteomes" id="UP000245207">
    <property type="component" value="Unassembled WGS sequence"/>
</dbReference>
<organism evidence="1 2">
    <name type="scientific">Artemisia annua</name>
    <name type="common">Sweet wormwood</name>
    <dbReference type="NCBI Taxonomy" id="35608"/>
    <lineage>
        <taxon>Eukaryota</taxon>
        <taxon>Viridiplantae</taxon>
        <taxon>Streptophyta</taxon>
        <taxon>Embryophyta</taxon>
        <taxon>Tracheophyta</taxon>
        <taxon>Spermatophyta</taxon>
        <taxon>Magnoliopsida</taxon>
        <taxon>eudicotyledons</taxon>
        <taxon>Gunneridae</taxon>
        <taxon>Pentapetalae</taxon>
        <taxon>asterids</taxon>
        <taxon>campanulids</taxon>
        <taxon>Asterales</taxon>
        <taxon>Asteraceae</taxon>
        <taxon>Asteroideae</taxon>
        <taxon>Anthemideae</taxon>
        <taxon>Artemisiinae</taxon>
        <taxon>Artemisia</taxon>
    </lineage>
</organism>
<dbReference type="EMBL" id="PKPP01005401">
    <property type="protein sequence ID" value="PWA60275.1"/>
    <property type="molecule type" value="Genomic_DNA"/>
</dbReference>
<evidence type="ECO:0000313" key="2">
    <source>
        <dbReference type="Proteomes" id="UP000245207"/>
    </source>
</evidence>
<gene>
    <name evidence="1" type="ORF">CTI12_AA383630</name>
</gene>
<keyword evidence="2" id="KW-1185">Reference proteome</keyword>
<dbReference type="AlphaFoldDB" id="A0A2U1MG77"/>
<name>A0A2U1MG77_ARTAN</name>